<dbReference type="OrthoDB" id="1433095at2759"/>
<keyword evidence="2" id="KW-1185">Reference proteome</keyword>
<proteinExistence type="predicted"/>
<evidence type="ECO:0000259" key="1">
    <source>
        <dbReference type="Pfam" id="PF25797"/>
    </source>
</evidence>
<protein>
    <submittedName>
        <fullName evidence="3">Homeobox-leucine zipper protein ROC8-like</fullName>
    </submittedName>
</protein>
<gene>
    <name evidence="3" type="primary">LOC113787244</name>
</gene>
<reference evidence="2" key="1">
    <citation type="journal article" date="2013" name="Nat. Biotechnol.">
        <title>Draft genome sequence of chickpea (Cicer arietinum) provides a resource for trait improvement.</title>
        <authorList>
            <person name="Varshney R.K."/>
            <person name="Song C."/>
            <person name="Saxena R.K."/>
            <person name="Azam S."/>
            <person name="Yu S."/>
            <person name="Sharpe A.G."/>
            <person name="Cannon S."/>
            <person name="Baek J."/>
            <person name="Rosen B.D."/>
            <person name="Tar'an B."/>
            <person name="Millan T."/>
            <person name="Zhang X."/>
            <person name="Ramsay L.D."/>
            <person name="Iwata A."/>
            <person name="Wang Y."/>
            <person name="Nelson W."/>
            <person name="Farmer A.D."/>
            <person name="Gaur P.M."/>
            <person name="Soderlund C."/>
            <person name="Penmetsa R.V."/>
            <person name="Xu C."/>
            <person name="Bharti A.K."/>
            <person name="He W."/>
            <person name="Winter P."/>
            <person name="Zhao S."/>
            <person name="Hane J.K."/>
            <person name="Carrasquilla-Garcia N."/>
            <person name="Condie J.A."/>
            <person name="Upadhyaya H.D."/>
            <person name="Luo M.C."/>
            <person name="Thudi M."/>
            <person name="Gowda C.L."/>
            <person name="Singh N.P."/>
            <person name="Lichtenzveig J."/>
            <person name="Gali K.K."/>
            <person name="Rubio J."/>
            <person name="Nadarajan N."/>
            <person name="Dolezel J."/>
            <person name="Bansal K.C."/>
            <person name="Xu X."/>
            <person name="Edwards D."/>
            <person name="Zhang G."/>
            <person name="Kahl G."/>
            <person name="Gil J."/>
            <person name="Singh K.B."/>
            <person name="Datta S.K."/>
            <person name="Jackson S.A."/>
            <person name="Wang J."/>
            <person name="Cook D.R."/>
        </authorList>
    </citation>
    <scope>NUCLEOTIDE SEQUENCE [LARGE SCALE GENOMIC DNA]</scope>
    <source>
        <strain evidence="2">cv. CDC Frontier</strain>
    </source>
</reference>
<dbReference type="SUPFAM" id="SSF55961">
    <property type="entry name" value="Bet v1-like"/>
    <property type="match status" value="1"/>
</dbReference>
<dbReference type="PANTHER" id="PTHR45654">
    <property type="entry name" value="HOMEOBOX-LEUCINE ZIPPER PROTEIN MERISTEM L1"/>
    <property type="match status" value="1"/>
</dbReference>
<organism evidence="2 3">
    <name type="scientific">Cicer arietinum</name>
    <name type="common">Chickpea</name>
    <name type="synonym">Garbanzo</name>
    <dbReference type="NCBI Taxonomy" id="3827"/>
    <lineage>
        <taxon>Eukaryota</taxon>
        <taxon>Viridiplantae</taxon>
        <taxon>Streptophyta</taxon>
        <taxon>Embryophyta</taxon>
        <taxon>Tracheophyta</taxon>
        <taxon>Spermatophyta</taxon>
        <taxon>Magnoliopsida</taxon>
        <taxon>eudicotyledons</taxon>
        <taxon>Gunneridae</taxon>
        <taxon>Pentapetalae</taxon>
        <taxon>rosids</taxon>
        <taxon>fabids</taxon>
        <taxon>Fabales</taxon>
        <taxon>Fabaceae</taxon>
        <taxon>Papilionoideae</taxon>
        <taxon>50 kb inversion clade</taxon>
        <taxon>NPAAA clade</taxon>
        <taxon>Hologalegina</taxon>
        <taxon>IRL clade</taxon>
        <taxon>Cicereae</taxon>
        <taxon>Cicer</taxon>
    </lineage>
</organism>
<dbReference type="Proteomes" id="UP000087171">
    <property type="component" value="Chromosome Ca6"/>
</dbReference>
<dbReference type="InterPro" id="IPR042160">
    <property type="entry name" value="HD-Zip_IV"/>
</dbReference>
<dbReference type="PANTHER" id="PTHR45654:SF9">
    <property type="entry name" value="HOMEOBOX-LEUCINE ZIPPER PROTEIN HDG10-RELATED"/>
    <property type="match status" value="1"/>
</dbReference>
<accession>A0A3Q7YD60</accession>
<reference evidence="3" key="2">
    <citation type="submission" date="2025-08" db="UniProtKB">
        <authorList>
            <consortium name="RefSeq"/>
        </authorList>
    </citation>
    <scope>IDENTIFICATION</scope>
    <source>
        <tissue evidence="3">Etiolated seedlings</tissue>
    </source>
</reference>
<evidence type="ECO:0000313" key="3">
    <source>
        <dbReference type="RefSeq" id="XP_027192032.1"/>
    </source>
</evidence>
<dbReference type="STRING" id="3827.A0A3Q7YD60"/>
<dbReference type="RefSeq" id="XP_027192032.1">
    <property type="nucleotide sequence ID" value="XM_027336231.1"/>
</dbReference>
<dbReference type="AlphaFoldDB" id="A0A3Q7YD60"/>
<feature type="domain" description="HD-Zip IV C-terminal" evidence="1">
    <location>
        <begin position="1"/>
        <end position="222"/>
    </location>
</feature>
<dbReference type="InterPro" id="IPR057993">
    <property type="entry name" value="HD-Zip_IV_C"/>
</dbReference>
<dbReference type="Pfam" id="PF25797">
    <property type="entry name" value="PDF2_C"/>
    <property type="match status" value="1"/>
</dbReference>
<evidence type="ECO:0000313" key="2">
    <source>
        <dbReference type="Proteomes" id="UP000087171"/>
    </source>
</evidence>
<sequence length="226" mass="25174">MLKMYYEALDLSTNLDFPHLNTLDSDAVRVSVRKCTDPGTENGVILTASNSFWLSLSPRIVSDFFKDNSRRPEWDVLTKNYPVEEIHRITSGINPGNFTSIIQPLHPARNEMRILQECYTHAMESVLVYCPIDAGTMDCIIRGEEGSEMMPLLPSGLTITGDGRFSETKCGQGKTEGTVVTLLYQLLIGRPTDMDKPDLGAVNKMNSFVTSAVDKIRVALNCVDDY</sequence>
<name>A0A3Q7YD60_CICAR</name>